<evidence type="ECO:0000313" key="2">
    <source>
        <dbReference type="Proteomes" id="UP000722989"/>
    </source>
</evidence>
<reference evidence="1 2" key="1">
    <citation type="submission" date="2020-03" db="EMBL/GenBank/DDBJ databases">
        <title>WGS of the type strain of Planosporangium spp.</title>
        <authorList>
            <person name="Thawai C."/>
        </authorList>
    </citation>
    <scope>NUCLEOTIDE SEQUENCE [LARGE SCALE GENOMIC DNA]</scope>
    <source>
        <strain evidence="1 2">TBRC 5610</strain>
    </source>
</reference>
<name>A0ABX0XTJ6_9ACTN</name>
<gene>
    <name evidence="1" type="ORF">HC031_05715</name>
</gene>
<keyword evidence="2" id="KW-1185">Reference proteome</keyword>
<dbReference type="RefSeq" id="WP_167924126.1">
    <property type="nucleotide sequence ID" value="NZ_JAATVY010000003.1"/>
</dbReference>
<evidence type="ECO:0000313" key="1">
    <source>
        <dbReference type="EMBL" id="NJC69217.1"/>
    </source>
</evidence>
<comment type="caution">
    <text evidence="1">The sequence shown here is derived from an EMBL/GenBank/DDBJ whole genome shotgun (WGS) entry which is preliminary data.</text>
</comment>
<organism evidence="1 2">
    <name type="scientific">Planosporangium thailandense</name>
    <dbReference type="NCBI Taxonomy" id="765197"/>
    <lineage>
        <taxon>Bacteria</taxon>
        <taxon>Bacillati</taxon>
        <taxon>Actinomycetota</taxon>
        <taxon>Actinomycetes</taxon>
        <taxon>Micromonosporales</taxon>
        <taxon>Micromonosporaceae</taxon>
        <taxon>Planosporangium</taxon>
    </lineage>
</organism>
<accession>A0ABX0XTJ6</accession>
<proteinExistence type="predicted"/>
<sequence>MNDVLDQVIAPGADLIERVDAALMAHGIPTDHPVTGLMRRVGALPADVLSAATGWRPTALRATASDLRRTAAGYERQRDLIAAPAPWEGAAGEEFAAHRAALVAFIGETGEPTEASLAGRLRATGDYLDDVAEWMERARRNLAHAVAEALGSAEAVALHAGGDALAAATIAARVLTAASEVYADGDDLTRRWAGRLDQIGYRPPATIAPSSGAIRLSG</sequence>
<dbReference type="Proteomes" id="UP000722989">
    <property type="component" value="Unassembled WGS sequence"/>
</dbReference>
<dbReference type="EMBL" id="JAATVY010000003">
    <property type="protein sequence ID" value="NJC69217.1"/>
    <property type="molecule type" value="Genomic_DNA"/>
</dbReference>
<protein>
    <submittedName>
        <fullName evidence="1">Uncharacterized protein</fullName>
    </submittedName>
</protein>